<evidence type="ECO:0000313" key="10">
    <source>
        <dbReference type="EMBL" id="MFM2485086.1"/>
    </source>
</evidence>
<dbReference type="Pfam" id="PF00015">
    <property type="entry name" value="MCPsignal"/>
    <property type="match status" value="1"/>
</dbReference>
<dbReference type="InterPro" id="IPR035965">
    <property type="entry name" value="PAS-like_dom_sf"/>
</dbReference>
<keyword evidence="6" id="KW-0472">Membrane</keyword>
<dbReference type="PROSITE" id="PS50112">
    <property type="entry name" value="PAS"/>
    <property type="match status" value="1"/>
</dbReference>
<evidence type="ECO:0000256" key="1">
    <source>
        <dbReference type="ARBA" id="ARBA00004429"/>
    </source>
</evidence>
<sequence length="511" mass="57664">MGRTSQTVIDEEVSFSDDEELVSTTDLRGVITYANDAFCRVAGYSYEELVGKNHNLVRHPDMPKAAFKDLWEKLKDGRHWRGAVKNRCKDGRYYWVDAFVTPIYENKQLVGYQSVRTQLLPEYRHQAETVYDKLNHNRSIEKWYEGAIFRHILFVLFSIGFLVAAAEHYLFAIGEIVLPFVVYFPELVTLPRYFRGLRERYDSPSRWVYCGNTVQSISEFHTLIYKGRLRTAIGRVLDSARPLHQASQTLLRTVGQAREAVSDQNQEMHQVSTAMEEMVQTIHDIADNTQNTTVQVDLVNQLCTDASEGMSKASTQIQALADEVSRSAEAADELTRETESISHIMQEIQGIADQTNLLALNAAIEAARAGDQGRGFAVVADEVRALSQRTHKATEQIEVSIQQMKHMVQSWTQKMRQSQSSATGCVSYTQDTDEAVRVVAERVRQISDLAAQISTAAEQQNVVAKEVNRNISNINQSAEINLAQIERVDQISNDVDERSDKLAALAMTFGD</sequence>
<organism evidence="10 11">
    <name type="scientific">Celerinatantimonas yamalensis</name>
    <dbReference type="NCBI Taxonomy" id="559956"/>
    <lineage>
        <taxon>Bacteria</taxon>
        <taxon>Pseudomonadati</taxon>
        <taxon>Pseudomonadota</taxon>
        <taxon>Gammaproteobacteria</taxon>
        <taxon>Celerinatantimonadaceae</taxon>
        <taxon>Celerinatantimonas</taxon>
    </lineage>
</organism>
<evidence type="ECO:0000259" key="8">
    <source>
        <dbReference type="PROSITE" id="PS50112"/>
    </source>
</evidence>
<dbReference type="InterPro" id="IPR000014">
    <property type="entry name" value="PAS"/>
</dbReference>
<dbReference type="PANTHER" id="PTHR32089:SF52">
    <property type="entry name" value="CHEMOTAXIS SIGNAL TRANSDUCTION SYSTEM METHYL ACCEPTING SENSORY TRANSDUCER WITH PAS SENSORY DOMAIN"/>
    <property type="match status" value="1"/>
</dbReference>
<evidence type="ECO:0000256" key="6">
    <source>
        <dbReference type="SAM" id="Phobius"/>
    </source>
</evidence>
<dbReference type="CDD" id="cd11386">
    <property type="entry name" value="MCP_signal"/>
    <property type="match status" value="1"/>
</dbReference>
<dbReference type="SMART" id="SM00091">
    <property type="entry name" value="PAS"/>
    <property type="match status" value="1"/>
</dbReference>
<evidence type="ECO:0000256" key="4">
    <source>
        <dbReference type="ARBA" id="ARBA00029447"/>
    </source>
</evidence>
<keyword evidence="3 5" id="KW-0807">Transducer</keyword>
<feature type="domain" description="T-SNARE coiled-coil homology" evidence="9">
    <location>
        <begin position="426"/>
        <end position="488"/>
    </location>
</feature>
<dbReference type="NCBIfam" id="TIGR00229">
    <property type="entry name" value="sensory_box"/>
    <property type="match status" value="1"/>
</dbReference>
<dbReference type="RefSeq" id="WP_408623303.1">
    <property type="nucleotide sequence ID" value="NZ_JBEQCT010000003.1"/>
</dbReference>
<dbReference type="Gene3D" id="3.30.450.20">
    <property type="entry name" value="PAS domain"/>
    <property type="match status" value="1"/>
</dbReference>
<dbReference type="PANTHER" id="PTHR32089">
    <property type="entry name" value="METHYL-ACCEPTING CHEMOTAXIS PROTEIN MCPB"/>
    <property type="match status" value="1"/>
</dbReference>
<proteinExistence type="inferred from homology"/>
<evidence type="ECO:0000256" key="2">
    <source>
        <dbReference type="ARBA" id="ARBA00022519"/>
    </source>
</evidence>
<comment type="similarity">
    <text evidence="4">Belongs to the methyl-accepting chemotaxis (MCP) protein family.</text>
</comment>
<dbReference type="InterPro" id="IPR004089">
    <property type="entry name" value="MCPsignal_dom"/>
</dbReference>
<evidence type="ECO:0000259" key="9">
    <source>
        <dbReference type="PROSITE" id="PS50192"/>
    </source>
</evidence>
<feature type="domain" description="PAS" evidence="8">
    <location>
        <begin position="26"/>
        <end position="61"/>
    </location>
</feature>
<feature type="transmembrane region" description="Helical" evidence="6">
    <location>
        <begin position="143"/>
        <end position="163"/>
    </location>
</feature>
<evidence type="ECO:0000256" key="5">
    <source>
        <dbReference type="PROSITE-ProRule" id="PRU00284"/>
    </source>
</evidence>
<dbReference type="PROSITE" id="PS50111">
    <property type="entry name" value="CHEMOTAXIS_TRANSDUC_2"/>
    <property type="match status" value="1"/>
</dbReference>
<keyword evidence="2" id="KW-0997">Cell inner membrane</keyword>
<dbReference type="InterPro" id="IPR000727">
    <property type="entry name" value="T_SNARE_dom"/>
</dbReference>
<evidence type="ECO:0000259" key="7">
    <source>
        <dbReference type="PROSITE" id="PS50111"/>
    </source>
</evidence>
<dbReference type="SUPFAM" id="SSF58104">
    <property type="entry name" value="Methyl-accepting chemotaxis protein (MCP) signaling domain"/>
    <property type="match status" value="1"/>
</dbReference>
<gene>
    <name evidence="10" type="ORF">ABUE30_08410</name>
</gene>
<dbReference type="CDD" id="cd00130">
    <property type="entry name" value="PAS"/>
    <property type="match status" value="1"/>
</dbReference>
<accession>A0ABW9G5Z8</accession>
<reference evidence="10 11" key="1">
    <citation type="journal article" date="2013" name="Int. J. Syst. Evol. Microbiol.">
        <title>Celerinatantimonas yamalensis sp. nov., a cold-adapted diazotrophic bacterium from a cold permafrost brine.</title>
        <authorList>
            <person name="Shcherbakova V."/>
            <person name="Chuvilskaya N."/>
            <person name="Rivkina E."/>
            <person name="Demidov N."/>
            <person name="Uchaeva V."/>
            <person name="Suetin S."/>
            <person name="Suzina N."/>
            <person name="Gilichinsky D."/>
        </authorList>
    </citation>
    <scope>NUCLEOTIDE SEQUENCE [LARGE SCALE GENOMIC DNA]</scope>
    <source>
        <strain evidence="10 11">C7</strain>
    </source>
</reference>
<dbReference type="PRINTS" id="PR00260">
    <property type="entry name" value="CHEMTRNSDUCR"/>
</dbReference>
<comment type="subcellular location">
    <subcellularLocation>
        <location evidence="1">Cell inner membrane</location>
        <topology evidence="1">Multi-pass membrane protein</topology>
    </subcellularLocation>
</comment>
<dbReference type="SUPFAM" id="SSF55785">
    <property type="entry name" value="PYP-like sensor domain (PAS domain)"/>
    <property type="match status" value="1"/>
</dbReference>
<evidence type="ECO:0000256" key="3">
    <source>
        <dbReference type="ARBA" id="ARBA00023224"/>
    </source>
</evidence>
<dbReference type="InterPro" id="IPR004090">
    <property type="entry name" value="Chemotax_Me-accpt_rcpt"/>
</dbReference>
<dbReference type="Pfam" id="PF08447">
    <property type="entry name" value="PAS_3"/>
    <property type="match status" value="1"/>
</dbReference>
<comment type="caution">
    <text evidence="10">The sequence shown here is derived from an EMBL/GenBank/DDBJ whole genome shotgun (WGS) entry which is preliminary data.</text>
</comment>
<keyword evidence="11" id="KW-1185">Reference proteome</keyword>
<dbReference type="SMART" id="SM00283">
    <property type="entry name" value="MA"/>
    <property type="match status" value="1"/>
</dbReference>
<feature type="domain" description="Methyl-accepting transducer" evidence="7">
    <location>
        <begin position="239"/>
        <end position="475"/>
    </location>
</feature>
<dbReference type="Proteomes" id="UP001629953">
    <property type="component" value="Unassembled WGS sequence"/>
</dbReference>
<keyword evidence="6" id="KW-0812">Transmembrane</keyword>
<protein>
    <submittedName>
        <fullName evidence="10">PAS domain-containing methyl-accepting chemotaxis protein</fullName>
    </submittedName>
</protein>
<keyword evidence="2" id="KW-1003">Cell membrane</keyword>
<dbReference type="EMBL" id="JBEQCT010000003">
    <property type="protein sequence ID" value="MFM2485086.1"/>
    <property type="molecule type" value="Genomic_DNA"/>
</dbReference>
<evidence type="ECO:0000313" key="11">
    <source>
        <dbReference type="Proteomes" id="UP001629953"/>
    </source>
</evidence>
<dbReference type="PROSITE" id="PS50192">
    <property type="entry name" value="T_SNARE"/>
    <property type="match status" value="1"/>
</dbReference>
<dbReference type="InterPro" id="IPR013655">
    <property type="entry name" value="PAS_fold_3"/>
</dbReference>
<dbReference type="Gene3D" id="1.10.287.950">
    <property type="entry name" value="Methyl-accepting chemotaxis protein"/>
    <property type="match status" value="1"/>
</dbReference>
<name>A0ABW9G5Z8_9GAMM</name>
<keyword evidence="6" id="KW-1133">Transmembrane helix</keyword>